<comment type="caution">
    <text evidence="1">The sequence shown here is derived from an EMBL/GenBank/DDBJ whole genome shotgun (WGS) entry which is preliminary data.</text>
</comment>
<keyword evidence="1" id="KW-0808">Transferase</keyword>
<dbReference type="InterPro" id="IPR038056">
    <property type="entry name" value="YjbR-like_sf"/>
</dbReference>
<dbReference type="OrthoDB" id="8479417at2"/>
<dbReference type="Gene3D" id="3.90.1150.30">
    <property type="match status" value="1"/>
</dbReference>
<dbReference type="RefSeq" id="WP_094359014.1">
    <property type="nucleotide sequence ID" value="NZ_NMVK01000018.1"/>
</dbReference>
<name>A0A255GB97_9ACTN</name>
<reference evidence="1 2" key="1">
    <citation type="submission" date="2017-07" db="EMBL/GenBank/DDBJ databases">
        <title>Draft whole genome sequences of clinical Proprionibacteriaceae strains.</title>
        <authorList>
            <person name="Bernier A.-M."/>
            <person name="Bernard K."/>
            <person name="Domingo M.-C."/>
        </authorList>
    </citation>
    <scope>NUCLEOTIDE SEQUENCE [LARGE SCALE GENOMIC DNA]</scope>
    <source>
        <strain evidence="1 2">NML 030167</strain>
    </source>
</reference>
<dbReference type="SUPFAM" id="SSF142906">
    <property type="entry name" value="YjbR-like"/>
    <property type="match status" value="1"/>
</dbReference>
<dbReference type="Proteomes" id="UP000215896">
    <property type="component" value="Unassembled WGS sequence"/>
</dbReference>
<keyword evidence="2" id="KW-1185">Reference proteome</keyword>
<sequence>MAHPLRFAEDDPHLARVREICLALPEAAEKISHGHPNFFTRKVFAVFGGVVKGDHGSEEYADSMLFLPDREEREALLGDERFFVPAYYGPGGWLGINFRTVTPDWAEVAELADMSYRNTATARLVRELDARA</sequence>
<dbReference type="Pfam" id="PF04237">
    <property type="entry name" value="YjbR"/>
    <property type="match status" value="1"/>
</dbReference>
<organism evidence="1 2">
    <name type="scientific">Enemella evansiae</name>
    <dbReference type="NCBI Taxonomy" id="2016499"/>
    <lineage>
        <taxon>Bacteria</taxon>
        <taxon>Bacillati</taxon>
        <taxon>Actinomycetota</taxon>
        <taxon>Actinomycetes</taxon>
        <taxon>Propionibacteriales</taxon>
        <taxon>Propionibacteriaceae</taxon>
        <taxon>Enemella</taxon>
    </lineage>
</organism>
<evidence type="ECO:0000313" key="2">
    <source>
        <dbReference type="Proteomes" id="UP000215896"/>
    </source>
</evidence>
<protein>
    <submittedName>
        <fullName evidence="1">Phosphoribosylglycinamide formyltransferase</fullName>
    </submittedName>
</protein>
<accession>A0A255GB97</accession>
<evidence type="ECO:0000313" key="1">
    <source>
        <dbReference type="EMBL" id="OYO12742.1"/>
    </source>
</evidence>
<dbReference type="EMBL" id="NMVO01000014">
    <property type="protein sequence ID" value="OYO12742.1"/>
    <property type="molecule type" value="Genomic_DNA"/>
</dbReference>
<dbReference type="InterPro" id="IPR058532">
    <property type="entry name" value="YjbR/MT2646/Rv2570-like"/>
</dbReference>
<dbReference type="GO" id="GO:0016740">
    <property type="term" value="F:transferase activity"/>
    <property type="evidence" value="ECO:0007669"/>
    <property type="project" value="UniProtKB-KW"/>
</dbReference>
<gene>
    <name evidence="1" type="ORF">CGZ94_12595</name>
</gene>
<proteinExistence type="predicted"/>
<dbReference type="AlphaFoldDB" id="A0A255GB97"/>